<dbReference type="SMART" id="SM00387">
    <property type="entry name" value="HATPase_c"/>
    <property type="match status" value="1"/>
</dbReference>
<keyword evidence="11" id="KW-1133">Transmembrane helix</keyword>
<dbReference type="InterPro" id="IPR005467">
    <property type="entry name" value="His_kinase_dom"/>
</dbReference>
<dbReference type="FunFam" id="3.40.50.2300:FF:000285">
    <property type="entry name" value="Putative sensor histidine kinase/response regulator"/>
    <property type="match status" value="1"/>
</dbReference>
<dbReference type="PROSITE" id="PS50109">
    <property type="entry name" value="HIS_KIN"/>
    <property type="match status" value="1"/>
</dbReference>
<keyword evidence="4" id="KW-1003">Cell membrane</keyword>
<dbReference type="FunFam" id="1.10.287.130:FF:000003">
    <property type="entry name" value="Histidine kinase"/>
    <property type="match status" value="1"/>
</dbReference>
<feature type="domain" description="Histidine kinase" evidence="17">
    <location>
        <begin position="1823"/>
        <end position="2048"/>
    </location>
</feature>
<evidence type="ECO:0000259" key="17">
    <source>
        <dbReference type="PROSITE" id="PS50109"/>
    </source>
</evidence>
<evidence type="ECO:0000256" key="7">
    <source>
        <dbReference type="ARBA" id="ARBA00022692"/>
    </source>
</evidence>
<dbReference type="SUPFAM" id="SSF55874">
    <property type="entry name" value="ATPase domain of HSP90 chaperone/DNA topoisomerase II/histidine kinase"/>
    <property type="match status" value="1"/>
</dbReference>
<dbReference type="SUPFAM" id="SSF48452">
    <property type="entry name" value="TPR-like"/>
    <property type="match status" value="1"/>
</dbReference>
<feature type="region of interest" description="Disordered" evidence="15">
    <location>
        <begin position="582"/>
        <end position="609"/>
    </location>
</feature>
<dbReference type="SUPFAM" id="SSF56112">
    <property type="entry name" value="Protein kinase-like (PK-like)"/>
    <property type="match status" value="1"/>
</dbReference>
<accession>A0A194VS99</accession>
<feature type="domain" description="Response regulatory" evidence="18">
    <location>
        <begin position="2092"/>
        <end position="2216"/>
    </location>
</feature>
<dbReference type="FunFam" id="3.30.450.40:FF:000044">
    <property type="entry name" value="Putative sensor histidine kinase/response regulator"/>
    <property type="match status" value="1"/>
</dbReference>
<evidence type="ECO:0000259" key="16">
    <source>
        <dbReference type="PROSITE" id="PS50011"/>
    </source>
</evidence>
<dbReference type="EMBL" id="CM003100">
    <property type="protein sequence ID" value="KUI67074.1"/>
    <property type="molecule type" value="Genomic_DNA"/>
</dbReference>
<feature type="region of interest" description="Disordered" evidence="15">
    <location>
        <begin position="2057"/>
        <end position="2076"/>
    </location>
</feature>
<dbReference type="Gene3D" id="1.10.287.130">
    <property type="match status" value="1"/>
</dbReference>
<evidence type="ECO:0000256" key="14">
    <source>
        <dbReference type="SAM" id="Coils"/>
    </source>
</evidence>
<keyword evidence="12" id="KW-0472">Membrane</keyword>
<dbReference type="InterPro" id="IPR011990">
    <property type="entry name" value="TPR-like_helical_dom_sf"/>
</dbReference>
<dbReference type="SMART" id="SM00388">
    <property type="entry name" value="HisKA"/>
    <property type="match status" value="1"/>
</dbReference>
<keyword evidence="20" id="KW-1185">Reference proteome</keyword>
<dbReference type="Pfam" id="PF13185">
    <property type="entry name" value="GAF_2"/>
    <property type="match status" value="1"/>
</dbReference>
<feature type="compositionally biased region" description="Polar residues" evidence="15">
    <location>
        <begin position="2268"/>
        <end position="2293"/>
    </location>
</feature>
<evidence type="ECO:0000259" key="18">
    <source>
        <dbReference type="PROSITE" id="PS50110"/>
    </source>
</evidence>
<evidence type="ECO:0000256" key="9">
    <source>
        <dbReference type="ARBA" id="ARBA00022777"/>
    </source>
</evidence>
<feature type="compositionally biased region" description="Polar residues" evidence="15">
    <location>
        <begin position="92"/>
        <end position="107"/>
    </location>
</feature>
<dbReference type="InterPro" id="IPR011006">
    <property type="entry name" value="CheY-like_superfamily"/>
</dbReference>
<protein>
    <recommendedName>
        <fullName evidence="3">histidine kinase</fullName>
        <ecNumber evidence="3">2.7.13.3</ecNumber>
    </recommendedName>
</protein>
<evidence type="ECO:0000256" key="15">
    <source>
        <dbReference type="SAM" id="MobiDB-lite"/>
    </source>
</evidence>
<comment type="catalytic activity">
    <reaction evidence="1">
        <text>ATP + protein L-histidine = ADP + protein N-phospho-L-histidine.</text>
        <dbReference type="EC" id="2.7.13.3"/>
    </reaction>
</comment>
<keyword evidence="8" id="KW-0547">Nucleotide-binding</keyword>
<dbReference type="InterPro" id="IPR029016">
    <property type="entry name" value="GAF-like_dom_sf"/>
</dbReference>
<keyword evidence="5 13" id="KW-0597">Phosphoprotein</keyword>
<dbReference type="Gene3D" id="3.30.565.10">
    <property type="entry name" value="Histidine kinase-like ATPase, C-terminal domain"/>
    <property type="match status" value="1"/>
</dbReference>
<dbReference type="GO" id="GO:0000155">
    <property type="term" value="F:phosphorelay sensor kinase activity"/>
    <property type="evidence" value="ECO:0007669"/>
    <property type="project" value="InterPro"/>
</dbReference>
<evidence type="ECO:0000256" key="12">
    <source>
        <dbReference type="ARBA" id="ARBA00023136"/>
    </source>
</evidence>
<evidence type="ECO:0000313" key="19">
    <source>
        <dbReference type="EMBL" id="KUI67074.1"/>
    </source>
</evidence>
<dbReference type="EC" id="2.7.13.3" evidence="3"/>
<proteinExistence type="predicted"/>
<dbReference type="InterPro" id="IPR036097">
    <property type="entry name" value="HisK_dim/P_sf"/>
</dbReference>
<dbReference type="InterPro" id="IPR003661">
    <property type="entry name" value="HisK_dim/P_dom"/>
</dbReference>
<dbReference type="FunFam" id="1.10.510.10:FF:000579">
    <property type="entry name" value="Sensor histidine kinase/response regulator, putative"/>
    <property type="match status" value="1"/>
</dbReference>
<dbReference type="SUPFAM" id="SSF52172">
    <property type="entry name" value="CheY-like"/>
    <property type="match status" value="1"/>
</dbReference>
<evidence type="ECO:0000256" key="3">
    <source>
        <dbReference type="ARBA" id="ARBA00012438"/>
    </source>
</evidence>
<dbReference type="InterPro" id="IPR000719">
    <property type="entry name" value="Prot_kinase_dom"/>
</dbReference>
<dbReference type="PANTHER" id="PTHR43047">
    <property type="entry name" value="TWO-COMPONENT HISTIDINE PROTEIN KINASE"/>
    <property type="match status" value="1"/>
</dbReference>
<dbReference type="FunFam" id="3.30.565.10:FF:000010">
    <property type="entry name" value="Sensor histidine kinase RcsC"/>
    <property type="match status" value="1"/>
</dbReference>
<reference evidence="19" key="1">
    <citation type="submission" date="2014-12" db="EMBL/GenBank/DDBJ databases">
        <title>Genome Sequence of Valsa Canker Pathogens Uncovers a Specific Adaption of Colonization on Woody Bark.</title>
        <authorList>
            <person name="Yin Z."/>
            <person name="Liu H."/>
            <person name="Gao X."/>
            <person name="Li Z."/>
            <person name="Song N."/>
            <person name="Ke X."/>
            <person name="Dai Q."/>
            <person name="Wu Y."/>
            <person name="Sun Y."/>
            <person name="Xu J.-R."/>
            <person name="Kang Z.K."/>
            <person name="Wang L."/>
            <person name="Huang L."/>
        </authorList>
    </citation>
    <scope>NUCLEOTIDE SEQUENCE [LARGE SCALE GENOMIC DNA]</scope>
    <source>
        <strain evidence="19">03-8</strain>
    </source>
</reference>
<evidence type="ECO:0000256" key="11">
    <source>
        <dbReference type="ARBA" id="ARBA00022989"/>
    </source>
</evidence>
<dbReference type="InterPro" id="IPR001789">
    <property type="entry name" value="Sig_transdc_resp-reg_receiver"/>
</dbReference>
<keyword evidence="7" id="KW-0812">Transmembrane</keyword>
<dbReference type="InterPro" id="IPR003594">
    <property type="entry name" value="HATPase_dom"/>
</dbReference>
<feature type="compositionally biased region" description="Polar residues" evidence="15">
    <location>
        <begin position="595"/>
        <end position="609"/>
    </location>
</feature>
<evidence type="ECO:0000256" key="10">
    <source>
        <dbReference type="ARBA" id="ARBA00022840"/>
    </source>
</evidence>
<comment type="subcellular location">
    <subcellularLocation>
        <location evidence="2">Cell membrane</location>
        <topology evidence="2">Multi-pass membrane protein</topology>
    </subcellularLocation>
</comment>
<dbReference type="Pfam" id="PF00512">
    <property type="entry name" value="HisKA"/>
    <property type="match status" value="1"/>
</dbReference>
<dbReference type="Gene3D" id="3.40.50.2300">
    <property type="match status" value="1"/>
</dbReference>
<keyword evidence="9" id="KW-0418">Kinase</keyword>
<dbReference type="Pfam" id="PF02518">
    <property type="entry name" value="HATPase_c"/>
    <property type="match status" value="1"/>
</dbReference>
<feature type="domain" description="Protein kinase" evidence="16">
    <location>
        <begin position="88"/>
        <end position="389"/>
    </location>
</feature>
<feature type="compositionally biased region" description="Low complexity" evidence="15">
    <location>
        <begin position="76"/>
        <end position="91"/>
    </location>
</feature>
<dbReference type="GO" id="GO:0005886">
    <property type="term" value="C:plasma membrane"/>
    <property type="evidence" value="ECO:0007669"/>
    <property type="project" value="UniProtKB-SubCell"/>
</dbReference>
<evidence type="ECO:0000256" key="4">
    <source>
        <dbReference type="ARBA" id="ARBA00022475"/>
    </source>
</evidence>
<dbReference type="SMR" id="A0A194VS99"/>
<keyword evidence="14" id="KW-0175">Coiled coil</keyword>
<evidence type="ECO:0000256" key="1">
    <source>
        <dbReference type="ARBA" id="ARBA00000085"/>
    </source>
</evidence>
<dbReference type="SUPFAM" id="SSF47384">
    <property type="entry name" value="Homodimeric domain of signal transducing histidine kinase"/>
    <property type="match status" value="1"/>
</dbReference>
<evidence type="ECO:0000256" key="13">
    <source>
        <dbReference type="PROSITE-ProRule" id="PRU00169"/>
    </source>
</evidence>
<evidence type="ECO:0000256" key="2">
    <source>
        <dbReference type="ARBA" id="ARBA00004651"/>
    </source>
</evidence>
<dbReference type="PROSITE" id="PS50011">
    <property type="entry name" value="PROTEIN_KINASE_DOM"/>
    <property type="match status" value="1"/>
</dbReference>
<dbReference type="Gene3D" id="1.10.510.10">
    <property type="entry name" value="Transferase(Phosphotransferase) domain 1"/>
    <property type="match status" value="1"/>
</dbReference>
<dbReference type="PANTHER" id="PTHR43047:SF46">
    <property type="entry name" value="HISTIDINE KINASE_RESPONSE REGULATOR, PUTATIVE (AFU_ORTHOLOGUE AFUA_3G12550)-RELATED"/>
    <property type="match status" value="1"/>
</dbReference>
<dbReference type="PROSITE" id="PS50110">
    <property type="entry name" value="RESPONSE_REGULATORY"/>
    <property type="match status" value="1"/>
</dbReference>
<dbReference type="SMART" id="SM00220">
    <property type="entry name" value="S_TKc"/>
    <property type="match status" value="1"/>
</dbReference>
<feature type="region of interest" description="Disordered" evidence="15">
    <location>
        <begin position="73"/>
        <end position="111"/>
    </location>
</feature>
<keyword evidence="10" id="KW-0067">ATP-binding</keyword>
<dbReference type="SMART" id="SM00448">
    <property type="entry name" value="REC"/>
    <property type="match status" value="1"/>
</dbReference>
<sequence length="2360" mass="260992">MEASAFQDDQFDSALDPPARIFDRISQIAGYTWDESMTPIHSSYDNWHFYGTRFAPRYSTYYAASPSSVGVARGHSLSTSSRASPSEPPSSNLQSNGPLSEASNGDESSAGAVIEEEVVARVSYHVLREERAFHMMKNLIATADPTQDHTIKPLDLIRLAPQPGDRGQVIVAIYQSPGPSLLPSIMDLGPAYYFCRKVDDRWVADTRGKQLDPPISLNLFLDFAIGATQCLEMIHHGLGIIHGEVRGDSFNFNEETGKVRLITFGSGVRSFEHGLTSTGWSSLSKELGAKNKLLYISPEQTGRMPAEPDTRTDIYSLGVLFWILLTQSPVFDGDNPLDIVQGVLGKRIPNVSTIRLDVPDVLGRIIQKCTAKNVGDRYHSASGLRHDLVKVQEFLSDGNWQALKEWHIASRDVSSFFMLPSMMIGRQKERADLLKVIERVAKSHAMAQRGANRFSDGSNLSNEFLDGADLSSEGASSEGGGNRQSSAFTTSTSDPKSRSSMIPSVYSTDFQFTGDIMSPGNVWGERNTETAFHQTLKQYVRPVWPMLHKVLGLPEFLIGPVDATIGRSMSNSSGATIQTRNRAPGLIKRRGSSPGGTCTPPQSSYRGSIVSTSSSQDFLRSGASTKSIRLMNTFLDVLRMFAHHKFICFVLEDLHFADDESVELITQIISARLRMVIVMTYRSDELAPEKVDNIINPPEFEDQPKYGGPTVTRIPLSPLGEEEIVQYVSTTLCKPKEEVLPLALVIQSKSGGNPFYMREMLSACHRKRCIWYDYKASQWVYDLDRLFEEFQGEQNYDVLDTNFITRRLHEMPEASKALLAWAALLGHSFSFELICYLLGGECQDACASSPSEHMHKTYTQEEAVAGLQAAIQAYIIVPSDTDTRFKFAHDRYIQAAAQLKICDSRKMHFTIAQVLMKYYTDSGKPKDNIASHICESVDIIRQRVHTRQPYRQLLFDCAKLCTERGARPTAAKFYTNAVALLQSDPWNDDAEDASYEETSQLYLRAAECYLYMGNHGAANALLGTIFMSSRTAFDKAPASVLQSRIFTQAGDAEEALACLTQCLRELGVSFDEDPTYAKCDAEFERLSVQLQSMERSEIIHPPHTDDPNLASIGAVLADAISAAWWSNCLMFYHLSLVMVDVHISRGVFPSSGMAFLHLAMVALSRHTMPEFAVELGSICLDLLDKNRDTFSMARGYMLYANFIGHIQYPLSVSVNQVEGAVEYATVAGDRTSTIMSFGLLAQLKFFASENCADLEAFCQYGCEDIPNWHQDTRGGTFLIAVRQVARAMQGKTRATIADEVMNDTQNSHNSAAYKAWLETNAKNGGRSITWYETMEIIPLFLFSHYERAAQIGKQCIAQEHIMWSARNTRSVMLFYGLSLASIIFGKMEDPTRAQDNDIDEQIKATIETLEMLHRKVTDWEVVSDVNYVPWSAFLKAQLYELRHEDGAAIRAYEDALDHASEQNLVFEEALGNYLMAGIFIRKGARRSARAALRDAIGLFRMMGATGLADRIEEDHSLLLHGPTRNPRTVDAFAQTDFAGDAAPVQYRTVDGETDVPQQVPAQVGMGELKENRIGVWRGSMHQPEAGAGLPALDMIDLHAILVSSQVISSILEVQELLKTMCDVILQTCGGTATLAAIVVDDHNQWCVAASGDPERGAQAHKPGMPLSASQHLVAENVVLYCTRFREAVFSADVVSDERFGVSEQWLQKNPQGKAIIAYPICHGSNPLLGVLYLEGNPGSFTDRNVTVLQLLVNQIGISYSNALSLKAIEKVSSENASMIEAQKRALLKAQEAETKAKAAEAEARRNEKRAEEAAKAKSIFLANVSHELRTPLNGVIGNSELLRYSNLSKEQLEMADSIRVSADLLLTVINDILDFSKMEADKLKLYITAFNPEEMVREVVRAQSYSNREKTTRQNVKIIKDINLPPMLIYGDPIRLHQVLGNLISNSLKFTEDGSVTIGTRVDSETKDKATLTFWVKDTGIGISPEQKAKLFQPFSQADTSTARKYGGSGLGLSICKSLIETMMKGRIELESQQNVGTTAWFTVTFDKAKQNVVAGDPRAPSLPDTFARRTSDEPSPNPYLDLARIPKDQLRVCIAEDNAINQKIAIQYIQRLGYTKVDAYDNGLKAVEGLRQKALEGQPYHIILMDVQMPVMDGYDATKLLRKDPIEAVRKTLVIAMTASAIQGDREKCLAAGMNDYLAKPVRQEVLKKKLDTYIGHDIIPPERKASDISVASVTASTAATSPPPPLLDSEGHAGSVLSRESRKQSVDGSSGNYNNLSQCTPMPPSRASSDNRLSDAGSIDGSQGGGSGGKIRNKLLKNRAGSEPPEVKEKEKPKAVLKKKNPQHQRRDSVGIDPNEQQ</sequence>
<dbReference type="Proteomes" id="UP000078559">
    <property type="component" value="Chromosome 3"/>
</dbReference>
<dbReference type="CDD" id="cd16922">
    <property type="entry name" value="HATPase_EvgS-ArcB-TorS-like"/>
    <property type="match status" value="1"/>
</dbReference>
<dbReference type="CDD" id="cd00082">
    <property type="entry name" value="HisKA"/>
    <property type="match status" value="1"/>
</dbReference>
<feature type="compositionally biased region" description="Basic residues" evidence="15">
    <location>
        <begin position="2337"/>
        <end position="2346"/>
    </location>
</feature>
<dbReference type="InterPro" id="IPR011009">
    <property type="entry name" value="Kinase-like_dom_sf"/>
</dbReference>
<dbReference type="InterPro" id="IPR004358">
    <property type="entry name" value="Sig_transdc_His_kin-like_C"/>
</dbReference>
<dbReference type="Gene3D" id="3.30.450.40">
    <property type="match status" value="1"/>
</dbReference>
<evidence type="ECO:0000256" key="6">
    <source>
        <dbReference type="ARBA" id="ARBA00022679"/>
    </source>
</evidence>
<feature type="region of interest" description="Disordered" evidence="15">
    <location>
        <begin position="2237"/>
        <end position="2360"/>
    </location>
</feature>
<feature type="compositionally biased region" description="Polar residues" evidence="15">
    <location>
        <begin position="483"/>
        <end position="500"/>
    </location>
</feature>
<evidence type="ECO:0000313" key="20">
    <source>
        <dbReference type="Proteomes" id="UP000078559"/>
    </source>
</evidence>
<keyword evidence="6" id="KW-0808">Transferase</keyword>
<dbReference type="OrthoDB" id="60033at2759"/>
<dbReference type="SUPFAM" id="SSF55781">
    <property type="entry name" value="GAF domain-like"/>
    <property type="match status" value="1"/>
</dbReference>
<dbReference type="Pfam" id="PF00072">
    <property type="entry name" value="Response_reg"/>
    <property type="match status" value="1"/>
</dbReference>
<dbReference type="GO" id="GO:0009927">
    <property type="term" value="F:histidine phosphotransfer kinase activity"/>
    <property type="evidence" value="ECO:0007669"/>
    <property type="project" value="TreeGrafter"/>
</dbReference>
<dbReference type="GO" id="GO:0005524">
    <property type="term" value="F:ATP binding"/>
    <property type="evidence" value="ECO:0007669"/>
    <property type="project" value="UniProtKB-KW"/>
</dbReference>
<organism evidence="19 20">
    <name type="scientific">Cytospora mali</name>
    <name type="common">Apple Valsa canker fungus</name>
    <name type="synonym">Valsa mali</name>
    <dbReference type="NCBI Taxonomy" id="578113"/>
    <lineage>
        <taxon>Eukaryota</taxon>
        <taxon>Fungi</taxon>
        <taxon>Dikarya</taxon>
        <taxon>Ascomycota</taxon>
        <taxon>Pezizomycotina</taxon>
        <taxon>Sordariomycetes</taxon>
        <taxon>Sordariomycetidae</taxon>
        <taxon>Diaporthales</taxon>
        <taxon>Cytosporaceae</taxon>
        <taxon>Cytospora</taxon>
    </lineage>
</organism>
<dbReference type="PRINTS" id="PR00344">
    <property type="entry name" value="BCTRLSENSOR"/>
</dbReference>
<feature type="region of interest" description="Disordered" evidence="15">
    <location>
        <begin position="469"/>
        <end position="500"/>
    </location>
</feature>
<feature type="coiled-coil region" evidence="14">
    <location>
        <begin position="1782"/>
        <end position="1816"/>
    </location>
</feature>
<dbReference type="CDD" id="cd17546">
    <property type="entry name" value="REC_hyHK_CKI1_RcsC-like"/>
    <property type="match status" value="1"/>
</dbReference>
<evidence type="ECO:0000256" key="8">
    <source>
        <dbReference type="ARBA" id="ARBA00022741"/>
    </source>
</evidence>
<feature type="compositionally biased region" description="Basic and acidic residues" evidence="15">
    <location>
        <begin position="2327"/>
        <end position="2336"/>
    </location>
</feature>
<evidence type="ECO:0000256" key="5">
    <source>
        <dbReference type="ARBA" id="ARBA00022553"/>
    </source>
</evidence>
<gene>
    <name evidence="19" type="ORF">VM1G_03398</name>
</gene>
<feature type="modified residue" description="4-aspartylphosphate" evidence="13">
    <location>
        <position position="2147"/>
    </location>
</feature>
<dbReference type="InterPro" id="IPR003018">
    <property type="entry name" value="GAF"/>
</dbReference>
<dbReference type="InterPro" id="IPR036890">
    <property type="entry name" value="HATPase_C_sf"/>
</dbReference>
<name>A0A194VS99_CYTMA</name>